<dbReference type="EMBL" id="JAVDXU010000003">
    <property type="protein sequence ID" value="MDR7271216.1"/>
    <property type="molecule type" value="Genomic_DNA"/>
</dbReference>
<sequence>MALLEMNRQRGSDLGVSQWVFDGSIGRISARDTYGNLVMALAVGPLFGPRLAAAFNSSGTSAAVVRGEGGLHPPSLPRQ</sequence>
<dbReference type="RefSeq" id="WP_310268051.1">
    <property type="nucleotide sequence ID" value="NZ_JAVDXU010000003.1"/>
</dbReference>
<comment type="caution">
    <text evidence="1">The sequence shown here is derived from an EMBL/GenBank/DDBJ whole genome shotgun (WGS) entry which is preliminary data.</text>
</comment>
<evidence type="ECO:0000313" key="2">
    <source>
        <dbReference type="Proteomes" id="UP001180453"/>
    </source>
</evidence>
<protein>
    <submittedName>
        <fullName evidence="1">Uncharacterized protein</fullName>
    </submittedName>
</protein>
<evidence type="ECO:0000313" key="1">
    <source>
        <dbReference type="EMBL" id="MDR7271216.1"/>
    </source>
</evidence>
<organism evidence="1 2">
    <name type="scientific">Roseateles saccharophilus</name>
    <name type="common">Pseudomonas saccharophila</name>
    <dbReference type="NCBI Taxonomy" id="304"/>
    <lineage>
        <taxon>Bacteria</taxon>
        <taxon>Pseudomonadati</taxon>
        <taxon>Pseudomonadota</taxon>
        <taxon>Betaproteobacteria</taxon>
        <taxon>Burkholderiales</taxon>
        <taxon>Sphaerotilaceae</taxon>
        <taxon>Roseateles</taxon>
    </lineage>
</organism>
<reference evidence="1 2" key="1">
    <citation type="submission" date="2023-07" db="EMBL/GenBank/DDBJ databases">
        <title>Sorghum-associated microbial communities from plants grown in Nebraska, USA.</title>
        <authorList>
            <person name="Schachtman D."/>
        </authorList>
    </citation>
    <scope>NUCLEOTIDE SEQUENCE [LARGE SCALE GENOMIC DNA]</scope>
    <source>
        <strain evidence="1 2">BE314</strain>
    </source>
</reference>
<proteinExistence type="predicted"/>
<dbReference type="Proteomes" id="UP001180453">
    <property type="component" value="Unassembled WGS sequence"/>
</dbReference>
<keyword evidence="2" id="KW-1185">Reference proteome</keyword>
<name>A0ABU1YQS7_ROSSA</name>
<gene>
    <name evidence="1" type="ORF">J2X20_003884</name>
</gene>
<accession>A0ABU1YQS7</accession>